<keyword evidence="2" id="KW-1133">Transmembrane helix</keyword>
<keyword evidence="2" id="KW-0472">Membrane</keyword>
<gene>
    <name evidence="4" type="ORF">SAMN06296010_0664</name>
</gene>
<protein>
    <submittedName>
        <fullName evidence="4">Glycosyltransferase involved in cell wall bisynthesis</fullName>
    </submittedName>
</protein>
<feature type="transmembrane region" description="Helical" evidence="2">
    <location>
        <begin position="134"/>
        <end position="152"/>
    </location>
</feature>
<keyword evidence="2" id="KW-0812">Transmembrane</keyword>
<keyword evidence="5" id="KW-1185">Reference proteome</keyword>
<feature type="domain" description="Glycosyl transferase family 1" evidence="3">
    <location>
        <begin position="199"/>
        <end position="347"/>
    </location>
</feature>
<dbReference type="EMBL" id="FXAY01000001">
    <property type="protein sequence ID" value="SMG16089.1"/>
    <property type="molecule type" value="Genomic_DNA"/>
</dbReference>
<dbReference type="InterPro" id="IPR001296">
    <property type="entry name" value="Glyco_trans_1"/>
</dbReference>
<feature type="transmembrane region" description="Helical" evidence="2">
    <location>
        <begin position="85"/>
        <end position="102"/>
    </location>
</feature>
<dbReference type="AlphaFoldDB" id="A0A1X7IM95"/>
<dbReference type="Pfam" id="PF00534">
    <property type="entry name" value="Glycos_transf_1"/>
    <property type="match status" value="1"/>
</dbReference>
<reference evidence="5" key="1">
    <citation type="submission" date="2017-04" db="EMBL/GenBank/DDBJ databases">
        <authorList>
            <person name="Varghese N."/>
            <person name="Submissions S."/>
        </authorList>
    </citation>
    <scope>NUCLEOTIDE SEQUENCE [LARGE SCALE GENOMIC DNA]</scope>
    <source>
        <strain evidence="5">VKM Ac-2510</strain>
    </source>
</reference>
<dbReference type="RefSeq" id="WP_176223239.1">
    <property type="nucleotide sequence ID" value="NZ_FXAY01000001.1"/>
</dbReference>
<accession>A0A1X7IM95</accession>
<evidence type="ECO:0000259" key="3">
    <source>
        <dbReference type="Pfam" id="PF00534"/>
    </source>
</evidence>
<evidence type="ECO:0000313" key="5">
    <source>
        <dbReference type="Proteomes" id="UP000193244"/>
    </source>
</evidence>
<dbReference type="Proteomes" id="UP000193244">
    <property type="component" value="Unassembled WGS sequence"/>
</dbReference>
<evidence type="ECO:0000256" key="2">
    <source>
        <dbReference type="SAM" id="Phobius"/>
    </source>
</evidence>
<dbReference type="SUPFAM" id="SSF53756">
    <property type="entry name" value="UDP-Glycosyltransferase/glycogen phosphorylase"/>
    <property type="match status" value="1"/>
</dbReference>
<dbReference type="STRING" id="150121.SAMN06296010_0664"/>
<keyword evidence="1 4" id="KW-0808">Transferase</keyword>
<proteinExistence type="predicted"/>
<organism evidence="4 5">
    <name type="scientific">Agreia pratensis</name>
    <dbReference type="NCBI Taxonomy" id="150121"/>
    <lineage>
        <taxon>Bacteria</taxon>
        <taxon>Bacillati</taxon>
        <taxon>Actinomycetota</taxon>
        <taxon>Actinomycetes</taxon>
        <taxon>Micrococcales</taxon>
        <taxon>Microbacteriaceae</taxon>
        <taxon>Agreia</taxon>
    </lineage>
</organism>
<dbReference type="PANTHER" id="PTHR12526:SF636">
    <property type="entry name" value="BLL3647 PROTEIN"/>
    <property type="match status" value="1"/>
</dbReference>
<name>A0A1X7IM95_9MICO</name>
<dbReference type="Gene3D" id="3.40.50.2000">
    <property type="entry name" value="Glycogen Phosphorylase B"/>
    <property type="match status" value="1"/>
</dbReference>
<dbReference type="GO" id="GO:0016757">
    <property type="term" value="F:glycosyltransferase activity"/>
    <property type="evidence" value="ECO:0007669"/>
    <property type="project" value="InterPro"/>
</dbReference>
<sequence length="369" mass="40342">MSQPQTASPRGATDVRFLRVLPELRASQVEDYRNAGRDGDVIYFSRHYDLGLSDIPPTFHSVTLGQAVRQVLRSEADTFELPEPFWARYAVHTVILALIWRINGLRRGRSRRARLYAIENNDPIMALLGRPVPAALRAVLAAGLGLFILLSYERIAFGSDGAKNAYESLPLVSSIPSGTFLELPTGATDLPTRSSPGSKAIFIGNLESRKGLSTLLEAWPQVENDHPASHLTIVGAGALEQRVARWAAEKAQSRSFLGRVEHSQIDPLLDQADVVIVPSERDGRWREQIGLPIVEGLSRGLTVVTTDETGLAPWLRSTGHVVVASPCSPAELAEGILSALECPLPQHDVVASLPREEARIQAARWLLEP</sequence>
<evidence type="ECO:0000313" key="4">
    <source>
        <dbReference type="EMBL" id="SMG16089.1"/>
    </source>
</evidence>
<dbReference type="PANTHER" id="PTHR12526">
    <property type="entry name" value="GLYCOSYLTRANSFERASE"/>
    <property type="match status" value="1"/>
</dbReference>
<evidence type="ECO:0000256" key="1">
    <source>
        <dbReference type="ARBA" id="ARBA00022679"/>
    </source>
</evidence>
<dbReference type="CDD" id="cd03801">
    <property type="entry name" value="GT4_PimA-like"/>
    <property type="match status" value="1"/>
</dbReference>